<dbReference type="PROSITE" id="PS50850">
    <property type="entry name" value="MFS"/>
    <property type="match status" value="1"/>
</dbReference>
<keyword evidence="3 6" id="KW-1133">Transmembrane helix</keyword>
<feature type="transmembrane region" description="Helical" evidence="6">
    <location>
        <begin position="358"/>
        <end position="377"/>
    </location>
</feature>
<protein>
    <submittedName>
        <fullName evidence="8">MFS transporter</fullName>
    </submittedName>
</protein>
<dbReference type="Gene3D" id="1.20.1250.20">
    <property type="entry name" value="MFS general substrate transporter like domains"/>
    <property type="match status" value="1"/>
</dbReference>
<dbReference type="OrthoDB" id="9778875at2"/>
<comment type="caution">
    <text evidence="8">The sequence shown here is derived from an EMBL/GenBank/DDBJ whole genome shotgun (WGS) entry which is preliminary data.</text>
</comment>
<feature type="region of interest" description="Disordered" evidence="5">
    <location>
        <begin position="237"/>
        <end position="258"/>
    </location>
</feature>
<feature type="transmembrane region" description="Helical" evidence="6">
    <location>
        <begin position="398"/>
        <end position="418"/>
    </location>
</feature>
<feature type="transmembrane region" description="Helical" evidence="6">
    <location>
        <begin position="155"/>
        <end position="174"/>
    </location>
</feature>
<organism evidence="8 9">
    <name type="scientific">Pedococcus bigeumensis</name>
    <dbReference type="NCBI Taxonomy" id="433644"/>
    <lineage>
        <taxon>Bacteria</taxon>
        <taxon>Bacillati</taxon>
        <taxon>Actinomycetota</taxon>
        <taxon>Actinomycetes</taxon>
        <taxon>Micrococcales</taxon>
        <taxon>Intrasporangiaceae</taxon>
        <taxon>Pedococcus</taxon>
    </lineage>
</organism>
<feature type="transmembrane region" description="Helical" evidence="6">
    <location>
        <begin position="463"/>
        <end position="484"/>
    </location>
</feature>
<dbReference type="InterPro" id="IPR036259">
    <property type="entry name" value="MFS_trans_sf"/>
</dbReference>
<reference evidence="8 9" key="1">
    <citation type="journal article" date="2019" name="Environ. Microbiol.">
        <title>Species interactions and distinct microbial communities in high Arctic permafrost affected cryosols are associated with the CH4 and CO2 gas fluxes.</title>
        <authorList>
            <person name="Altshuler I."/>
            <person name="Hamel J."/>
            <person name="Turney S."/>
            <person name="Magnuson E."/>
            <person name="Levesque R."/>
            <person name="Greer C."/>
            <person name="Whyte L.G."/>
        </authorList>
    </citation>
    <scope>NUCLEOTIDE SEQUENCE [LARGE SCALE GENOMIC DNA]</scope>
    <source>
        <strain evidence="8 9">S9.3A</strain>
    </source>
</reference>
<comment type="subcellular location">
    <subcellularLocation>
        <location evidence="1">Cell membrane</location>
        <topology evidence="1">Multi-pass membrane protein</topology>
    </subcellularLocation>
</comment>
<feature type="transmembrane region" description="Helical" evidence="6">
    <location>
        <begin position="295"/>
        <end position="316"/>
    </location>
</feature>
<dbReference type="AlphaFoldDB" id="A0A502CVQ6"/>
<keyword evidence="4 6" id="KW-0472">Membrane</keyword>
<dbReference type="SUPFAM" id="SSF103473">
    <property type="entry name" value="MFS general substrate transporter"/>
    <property type="match status" value="1"/>
</dbReference>
<feature type="domain" description="Major facilitator superfamily (MFS) profile" evidence="7">
    <location>
        <begin position="58"/>
        <end position="512"/>
    </location>
</feature>
<dbReference type="GO" id="GO:0005886">
    <property type="term" value="C:plasma membrane"/>
    <property type="evidence" value="ECO:0007669"/>
    <property type="project" value="UniProtKB-SubCell"/>
</dbReference>
<evidence type="ECO:0000256" key="5">
    <source>
        <dbReference type="SAM" id="MobiDB-lite"/>
    </source>
</evidence>
<evidence type="ECO:0000256" key="3">
    <source>
        <dbReference type="ARBA" id="ARBA00022989"/>
    </source>
</evidence>
<dbReference type="InterPro" id="IPR020846">
    <property type="entry name" value="MFS_dom"/>
</dbReference>
<dbReference type="PANTHER" id="PTHR23501">
    <property type="entry name" value="MAJOR FACILITATOR SUPERFAMILY"/>
    <property type="match status" value="1"/>
</dbReference>
<dbReference type="GO" id="GO:0022857">
    <property type="term" value="F:transmembrane transporter activity"/>
    <property type="evidence" value="ECO:0007669"/>
    <property type="project" value="InterPro"/>
</dbReference>
<dbReference type="InterPro" id="IPR011701">
    <property type="entry name" value="MFS"/>
</dbReference>
<feature type="transmembrane region" description="Helical" evidence="6">
    <location>
        <begin position="126"/>
        <end position="149"/>
    </location>
</feature>
<feature type="transmembrane region" description="Helical" evidence="6">
    <location>
        <begin position="328"/>
        <end position="352"/>
    </location>
</feature>
<evidence type="ECO:0000259" key="7">
    <source>
        <dbReference type="PROSITE" id="PS50850"/>
    </source>
</evidence>
<dbReference type="PANTHER" id="PTHR23501:SF154">
    <property type="entry name" value="MULTIDRUG-EFFLUX TRANSPORTER RV1634-RELATED"/>
    <property type="match status" value="1"/>
</dbReference>
<gene>
    <name evidence="8" type="ORF">EAH86_08855</name>
</gene>
<evidence type="ECO:0000256" key="2">
    <source>
        <dbReference type="ARBA" id="ARBA00022692"/>
    </source>
</evidence>
<evidence type="ECO:0000256" key="6">
    <source>
        <dbReference type="SAM" id="Phobius"/>
    </source>
</evidence>
<feature type="transmembrane region" description="Helical" evidence="6">
    <location>
        <begin position="91"/>
        <end position="114"/>
    </location>
</feature>
<dbReference type="EMBL" id="RCZM01000003">
    <property type="protein sequence ID" value="TPG16893.1"/>
    <property type="molecule type" value="Genomic_DNA"/>
</dbReference>
<evidence type="ECO:0000256" key="4">
    <source>
        <dbReference type="ARBA" id="ARBA00023136"/>
    </source>
</evidence>
<keyword evidence="2 6" id="KW-0812">Transmembrane</keyword>
<feature type="transmembrane region" description="Helical" evidence="6">
    <location>
        <begin position="269"/>
        <end position="289"/>
    </location>
</feature>
<accession>A0A502CVQ6</accession>
<feature type="transmembrane region" description="Helical" evidence="6">
    <location>
        <begin position="209"/>
        <end position="227"/>
    </location>
</feature>
<sequence>MRTRIRRPMTTREQQVVIGMGRLDLKSTSSFRLVAMPTATHDATARTASLRDRAHLPFAVGAVALVTLGAFENRATMTVLPTVARELDGLWLFGAASAAPLVSFVLATVIAGAWADHRGPVRPLQAGMAVFVVSQVLMALAPGMVLFTLGRFGSGIAEALMDVSLTVLLARALPKELRAKVFAAFAAAWVLPSLVGPPVAGLLTEVVSWRAVFAVGVALLPLAWLLLRPSMRTAGVPAATGTASPGTRSAGSEPASTAWSPREHRAVRAAAVAAAGLAALTAGGSLLGRSGPVELLGAALVLVGVACTGPAIRTVLPAGTLRFAHGIPALVALRGLVAAAFGTAGSLLPLMLTTIHGLGPAAAGISLTVTGLCWAAGSQVHGLDAVQRRVSPVRRLQIGFGLIAVGVLGPALTSLQSLPVAAGLALWGLAGLGMGVVSPTLSTQLLRFAPVHDQGRITAASSLTASVAQAVGLAVAGSLIAWQAPDLPGWLFASTMAGCAAVGVVGFVAARRAG</sequence>
<dbReference type="Proteomes" id="UP000317722">
    <property type="component" value="Unassembled WGS sequence"/>
</dbReference>
<evidence type="ECO:0000313" key="8">
    <source>
        <dbReference type="EMBL" id="TPG16893.1"/>
    </source>
</evidence>
<name>A0A502CVQ6_9MICO</name>
<proteinExistence type="predicted"/>
<dbReference type="Pfam" id="PF07690">
    <property type="entry name" value="MFS_1"/>
    <property type="match status" value="1"/>
</dbReference>
<evidence type="ECO:0000313" key="9">
    <source>
        <dbReference type="Proteomes" id="UP000317722"/>
    </source>
</evidence>
<evidence type="ECO:0000256" key="1">
    <source>
        <dbReference type="ARBA" id="ARBA00004651"/>
    </source>
</evidence>
<feature type="transmembrane region" description="Helical" evidence="6">
    <location>
        <begin position="424"/>
        <end position="442"/>
    </location>
</feature>
<feature type="compositionally biased region" description="Polar residues" evidence="5">
    <location>
        <begin position="241"/>
        <end position="258"/>
    </location>
</feature>
<feature type="transmembrane region" description="Helical" evidence="6">
    <location>
        <begin position="181"/>
        <end position="203"/>
    </location>
</feature>
<keyword evidence="9" id="KW-1185">Reference proteome</keyword>
<feature type="transmembrane region" description="Helical" evidence="6">
    <location>
        <begin position="490"/>
        <end position="510"/>
    </location>
</feature>
<feature type="transmembrane region" description="Helical" evidence="6">
    <location>
        <begin position="54"/>
        <end position="71"/>
    </location>
</feature>